<accession>A0A9R0ZBX4</accession>
<dbReference type="Gramene" id="TRITD7Av1G094470.1">
    <property type="protein sequence ID" value="TRITD7Av1G094470.1"/>
    <property type="gene ID" value="TRITD7Av1G094470"/>
</dbReference>
<feature type="compositionally biased region" description="Basic and acidic residues" evidence="1">
    <location>
        <begin position="10"/>
        <end position="32"/>
    </location>
</feature>
<evidence type="ECO:0000256" key="1">
    <source>
        <dbReference type="SAM" id="MobiDB-lite"/>
    </source>
</evidence>
<protein>
    <submittedName>
        <fullName evidence="2">Uncharacterized protein</fullName>
    </submittedName>
</protein>
<organism evidence="2 3">
    <name type="scientific">Triticum turgidum subsp. durum</name>
    <name type="common">Durum wheat</name>
    <name type="synonym">Triticum durum</name>
    <dbReference type="NCBI Taxonomy" id="4567"/>
    <lineage>
        <taxon>Eukaryota</taxon>
        <taxon>Viridiplantae</taxon>
        <taxon>Streptophyta</taxon>
        <taxon>Embryophyta</taxon>
        <taxon>Tracheophyta</taxon>
        <taxon>Spermatophyta</taxon>
        <taxon>Magnoliopsida</taxon>
        <taxon>Liliopsida</taxon>
        <taxon>Poales</taxon>
        <taxon>Poaceae</taxon>
        <taxon>BOP clade</taxon>
        <taxon>Pooideae</taxon>
        <taxon>Triticodae</taxon>
        <taxon>Triticeae</taxon>
        <taxon>Triticinae</taxon>
        <taxon>Triticum</taxon>
    </lineage>
</organism>
<dbReference type="OMA" id="SCQYKAN"/>
<evidence type="ECO:0000313" key="2">
    <source>
        <dbReference type="EMBL" id="VAI74024.1"/>
    </source>
</evidence>
<dbReference type="EMBL" id="LT934123">
    <property type="protein sequence ID" value="VAI74024.1"/>
    <property type="molecule type" value="Genomic_DNA"/>
</dbReference>
<name>A0A9R0ZBX4_TRITD</name>
<keyword evidence="3" id="KW-1185">Reference proteome</keyword>
<feature type="region of interest" description="Disordered" evidence="1">
    <location>
        <begin position="1"/>
        <end position="85"/>
    </location>
</feature>
<gene>
    <name evidence="2" type="ORF">TRITD_7Av1G094470</name>
</gene>
<sequence length="240" mass="26145">MPKRTMGGRADARADAMAHEASKRRAKLHMEKPLPAGEGSSRQQGGRDVVDHVQAPVQVSPTPEQVTPLPRHLPPPPQPVVNIDGDDDEEEVAALAPQTEQVTPPVPEPVVVSDVNKEDVAALAPQTELVSPLPRVTPPVPEPVVAGDVNKDDVAPLAPLPEQAVAPRPQPVVRLPRMLPPLPPPVVVADENEEEVLSCQYKANKVLSDDVDNDQETQRIYRRQKARELNSGVLEKRIRR</sequence>
<dbReference type="AlphaFoldDB" id="A0A9R0ZBX4"/>
<proteinExistence type="predicted"/>
<reference evidence="2 3" key="1">
    <citation type="submission" date="2017-09" db="EMBL/GenBank/DDBJ databases">
        <authorList>
            <consortium name="International Durum Wheat Genome Sequencing Consortium (IDWGSC)"/>
            <person name="Milanesi L."/>
        </authorList>
    </citation>
    <scope>NUCLEOTIDE SEQUENCE [LARGE SCALE GENOMIC DNA]</scope>
    <source>
        <strain evidence="3">cv. Svevo</strain>
    </source>
</reference>
<evidence type="ECO:0000313" key="3">
    <source>
        <dbReference type="Proteomes" id="UP000324705"/>
    </source>
</evidence>
<dbReference type="Proteomes" id="UP000324705">
    <property type="component" value="Chromosome 7A"/>
</dbReference>